<reference evidence="2 3" key="1">
    <citation type="submission" date="2024-01" db="EMBL/GenBank/DDBJ databases">
        <title>Comparative genomics of Cryptococcus and Kwoniella reveals pathogenesis evolution and contrasting modes of karyotype evolution via chromosome fusion or intercentromeric recombination.</title>
        <authorList>
            <person name="Coelho M.A."/>
            <person name="David-Palma M."/>
            <person name="Shea T."/>
            <person name="Bowers K."/>
            <person name="McGinley-Smith S."/>
            <person name="Mohammad A.W."/>
            <person name="Gnirke A."/>
            <person name="Yurkov A.M."/>
            <person name="Nowrousian M."/>
            <person name="Sun S."/>
            <person name="Cuomo C.A."/>
            <person name="Heitman J."/>
        </authorList>
    </citation>
    <scope>NUCLEOTIDE SEQUENCE [LARGE SCALE GENOMIC DNA]</scope>
    <source>
        <strain evidence="2 3">PYCC6329</strain>
    </source>
</reference>
<feature type="signal peptide" evidence="1">
    <location>
        <begin position="1"/>
        <end position="22"/>
    </location>
</feature>
<name>A0AAX4KQ68_9TREE</name>
<keyword evidence="3" id="KW-1185">Reference proteome</keyword>
<dbReference type="RefSeq" id="XP_066086221.1">
    <property type="nucleotide sequence ID" value="XM_066230124.1"/>
</dbReference>
<proteinExistence type="predicted"/>
<dbReference type="AlphaFoldDB" id="A0AAX4KQ68"/>
<dbReference type="EMBL" id="CP144090">
    <property type="protein sequence ID" value="WWD08254.1"/>
    <property type="molecule type" value="Genomic_DNA"/>
</dbReference>
<keyword evidence="1" id="KW-0732">Signal</keyword>
<feature type="chain" id="PRO_5043343418" evidence="1">
    <location>
        <begin position="23"/>
        <end position="146"/>
    </location>
</feature>
<evidence type="ECO:0000313" key="2">
    <source>
        <dbReference type="EMBL" id="WWD08254.1"/>
    </source>
</evidence>
<accession>A0AAX4KQ68</accession>
<evidence type="ECO:0000256" key="1">
    <source>
        <dbReference type="SAM" id="SignalP"/>
    </source>
</evidence>
<evidence type="ECO:0000313" key="3">
    <source>
        <dbReference type="Proteomes" id="UP001358614"/>
    </source>
</evidence>
<gene>
    <name evidence="2" type="ORF">V865_006365</name>
</gene>
<dbReference type="GeneID" id="91105166"/>
<protein>
    <submittedName>
        <fullName evidence="2">Uncharacterized protein</fullName>
    </submittedName>
</protein>
<sequence>MLPTAKLFMLTSALAATSVSTASPIDSRAVDTCGLMTLTDGEIERTIAQGGCISFETNSLDAYRACGLFTEPLSEWDCQKWQAIGDLHKDELEATTAGNATIEGETLEKRYPCSQCPSFCGFARGTGIGSIGLWSACIGTCYVTCY</sequence>
<dbReference type="Proteomes" id="UP001358614">
    <property type="component" value="Chromosome 2"/>
</dbReference>
<dbReference type="KEGG" id="ker:91105166"/>
<organism evidence="2 3">
    <name type="scientific">Kwoniella europaea PYCC6329</name>
    <dbReference type="NCBI Taxonomy" id="1423913"/>
    <lineage>
        <taxon>Eukaryota</taxon>
        <taxon>Fungi</taxon>
        <taxon>Dikarya</taxon>
        <taxon>Basidiomycota</taxon>
        <taxon>Agaricomycotina</taxon>
        <taxon>Tremellomycetes</taxon>
        <taxon>Tremellales</taxon>
        <taxon>Cryptococcaceae</taxon>
        <taxon>Kwoniella</taxon>
    </lineage>
</organism>